<dbReference type="OrthoDB" id="8898248at2"/>
<evidence type="ECO:0000313" key="3">
    <source>
        <dbReference type="Proteomes" id="UP000297839"/>
    </source>
</evidence>
<feature type="region of interest" description="Disordered" evidence="1">
    <location>
        <begin position="1"/>
        <end position="42"/>
    </location>
</feature>
<comment type="caution">
    <text evidence="2">The sequence shown here is derived from an EMBL/GenBank/DDBJ whole genome shotgun (WGS) entry which is preliminary data.</text>
</comment>
<reference evidence="2 3" key="1">
    <citation type="submission" date="2019-03" db="EMBL/GenBank/DDBJ databases">
        <title>Ramlibacter sp. 18x22-1, whole genome shotgun sequence.</title>
        <authorList>
            <person name="Zhang X."/>
            <person name="Feng G."/>
            <person name="Zhu H."/>
        </authorList>
    </citation>
    <scope>NUCLEOTIDE SEQUENCE [LARGE SCALE GENOMIC DNA]</scope>
    <source>
        <strain evidence="2 3">18x22-1</strain>
    </source>
</reference>
<sequence>MGLLKKIFRNDGREGPASEAPSGTRFQDSDSGGENETEAQRTAVRRELVQVTLRETMRRHAIPSDWLDVRMLPVVTRKNKSGLHVQLIVKQGQGSLLTYIPAFQSAFMAEIEKFEPRAWDWLLSISWQFSGISASSAGELPGSGDWKVVDGSAAGAVAAVPDTGPGSLGAQADAGIDDDVAQDLKALFAIRDAALRNETPLSPPDENDFEPTRPGFTPSGGGPGS</sequence>
<gene>
    <name evidence="2" type="ORF">EZ216_02005</name>
</gene>
<feature type="region of interest" description="Disordered" evidence="1">
    <location>
        <begin position="196"/>
        <end position="225"/>
    </location>
</feature>
<dbReference type="RefSeq" id="WP_135247901.1">
    <property type="nucleotide sequence ID" value="NZ_SMLK01000001.1"/>
</dbReference>
<protein>
    <submittedName>
        <fullName evidence="2">Uncharacterized protein</fullName>
    </submittedName>
</protein>
<organism evidence="2 3">
    <name type="scientific">Ramlibacter humi</name>
    <dbReference type="NCBI Taxonomy" id="2530451"/>
    <lineage>
        <taxon>Bacteria</taxon>
        <taxon>Pseudomonadati</taxon>
        <taxon>Pseudomonadota</taxon>
        <taxon>Betaproteobacteria</taxon>
        <taxon>Burkholderiales</taxon>
        <taxon>Comamonadaceae</taxon>
        <taxon>Ramlibacter</taxon>
    </lineage>
</organism>
<dbReference type="AlphaFoldDB" id="A0A4Z0C8M0"/>
<dbReference type="EMBL" id="SMLK01000001">
    <property type="protein sequence ID" value="TFZ07963.1"/>
    <property type="molecule type" value="Genomic_DNA"/>
</dbReference>
<accession>A0A4Z0C8M0</accession>
<evidence type="ECO:0000256" key="1">
    <source>
        <dbReference type="SAM" id="MobiDB-lite"/>
    </source>
</evidence>
<name>A0A4Z0C8M0_9BURK</name>
<keyword evidence="3" id="KW-1185">Reference proteome</keyword>
<proteinExistence type="predicted"/>
<dbReference type="Proteomes" id="UP000297839">
    <property type="component" value="Unassembled WGS sequence"/>
</dbReference>
<evidence type="ECO:0000313" key="2">
    <source>
        <dbReference type="EMBL" id="TFZ07963.1"/>
    </source>
</evidence>